<feature type="compositionally biased region" description="Gly residues" evidence="1">
    <location>
        <begin position="32"/>
        <end position="46"/>
    </location>
</feature>
<sequence length="280" mass="29236">MPRHGVRPTAAPKRDAALDYLRKRQDPQNGGNNAGGGNGNNAGGGNNNQNGNTGTNQQGGGNNNGTVGTGQNGNGTTNGNATVSGGAGGNSTNTSSTISIPLTAAAGSIVMLEPSQRVDTVSYYKIAPSETITFRWNMTNLYVQPSNITVVASCSDNGNTYPVGPTNGAQNVFDGNTTEVHWVPYDWEQVPGQPRFAAASYTLKIWDERGPGVGIKGGYLSPYSGTRFGMYIPQKYTPLAEWTCATCSSAQRLLGEPAGLSILTSLIVVLVSAYAVLRRA</sequence>
<evidence type="ECO:0000256" key="2">
    <source>
        <dbReference type="SAM" id="Phobius"/>
    </source>
</evidence>
<protein>
    <recommendedName>
        <fullName evidence="3">DUF7137 domain-containing protein</fullName>
    </recommendedName>
</protein>
<dbReference type="EMBL" id="KQ087185">
    <property type="protein sequence ID" value="KLT44692.1"/>
    <property type="molecule type" value="Genomic_DNA"/>
</dbReference>
<dbReference type="PANTHER" id="PTHR42028:SF1">
    <property type="entry name" value="YALI0E30657P"/>
    <property type="match status" value="1"/>
</dbReference>
<keyword evidence="2" id="KW-0812">Transmembrane</keyword>
<feature type="compositionally biased region" description="Gly residues" evidence="1">
    <location>
        <begin position="57"/>
        <end position="73"/>
    </location>
</feature>
<dbReference type="RefSeq" id="XP_018281183.1">
    <property type="nucleotide sequence ID" value="XM_018422316.1"/>
</dbReference>
<dbReference type="InterPro" id="IPR055561">
    <property type="entry name" value="DUF7137"/>
</dbReference>
<gene>
    <name evidence="4" type="ORF">CC85DRAFT_283329</name>
</gene>
<dbReference type="Pfam" id="PF23585">
    <property type="entry name" value="DUF7137"/>
    <property type="match status" value="1"/>
</dbReference>
<evidence type="ECO:0000259" key="3">
    <source>
        <dbReference type="Pfam" id="PF23585"/>
    </source>
</evidence>
<dbReference type="OrthoDB" id="2435509at2759"/>
<accession>A0A0J0XUG6</accession>
<organism evidence="4 5">
    <name type="scientific">Cutaneotrichosporon oleaginosum</name>
    <dbReference type="NCBI Taxonomy" id="879819"/>
    <lineage>
        <taxon>Eukaryota</taxon>
        <taxon>Fungi</taxon>
        <taxon>Dikarya</taxon>
        <taxon>Basidiomycota</taxon>
        <taxon>Agaricomycotina</taxon>
        <taxon>Tremellomycetes</taxon>
        <taxon>Trichosporonales</taxon>
        <taxon>Trichosporonaceae</taxon>
        <taxon>Cutaneotrichosporon</taxon>
    </lineage>
</organism>
<dbReference type="Proteomes" id="UP000053611">
    <property type="component" value="Unassembled WGS sequence"/>
</dbReference>
<dbReference type="GeneID" id="28982919"/>
<keyword evidence="2" id="KW-0472">Membrane</keyword>
<dbReference type="AlphaFoldDB" id="A0A0J0XUG6"/>
<feature type="compositionally biased region" description="Low complexity" evidence="1">
    <location>
        <begin position="74"/>
        <end position="93"/>
    </location>
</feature>
<keyword evidence="2" id="KW-1133">Transmembrane helix</keyword>
<proteinExistence type="predicted"/>
<feature type="transmembrane region" description="Helical" evidence="2">
    <location>
        <begin position="258"/>
        <end position="277"/>
    </location>
</feature>
<name>A0A0J0XUG6_9TREE</name>
<feature type="region of interest" description="Disordered" evidence="1">
    <location>
        <begin position="24"/>
        <end position="93"/>
    </location>
</feature>
<evidence type="ECO:0000256" key="1">
    <source>
        <dbReference type="SAM" id="MobiDB-lite"/>
    </source>
</evidence>
<dbReference type="PANTHER" id="PTHR42028">
    <property type="entry name" value="CHROMOSOME 1, WHOLE GENOME SHOTGUN SEQUENCE"/>
    <property type="match status" value="1"/>
</dbReference>
<evidence type="ECO:0000313" key="5">
    <source>
        <dbReference type="Proteomes" id="UP000053611"/>
    </source>
</evidence>
<feature type="compositionally biased region" description="Low complexity" evidence="1">
    <location>
        <begin position="47"/>
        <end position="56"/>
    </location>
</feature>
<reference evidence="4 5" key="1">
    <citation type="submission" date="2015-03" db="EMBL/GenBank/DDBJ databases">
        <title>Genomics and transcriptomics of the oil-accumulating basidiomycete yeast T. oleaginosus allow insights into substrate utilization and the diverse evolutionary trajectories of mating systems in fungi.</title>
        <authorList>
            <consortium name="DOE Joint Genome Institute"/>
            <person name="Kourist R."/>
            <person name="Kracht O."/>
            <person name="Bracharz F."/>
            <person name="Lipzen A."/>
            <person name="Nolan M."/>
            <person name="Ohm R."/>
            <person name="Grigoriev I."/>
            <person name="Sun S."/>
            <person name="Heitman J."/>
            <person name="Bruck T."/>
            <person name="Nowrousian M."/>
        </authorList>
    </citation>
    <scope>NUCLEOTIDE SEQUENCE [LARGE SCALE GENOMIC DNA]</scope>
    <source>
        <strain evidence="4 5">IBC0246</strain>
    </source>
</reference>
<dbReference type="STRING" id="879819.A0A0J0XUG6"/>
<feature type="domain" description="DUF7137" evidence="3">
    <location>
        <begin position="103"/>
        <end position="246"/>
    </location>
</feature>
<keyword evidence="5" id="KW-1185">Reference proteome</keyword>
<evidence type="ECO:0000313" key="4">
    <source>
        <dbReference type="EMBL" id="KLT44692.1"/>
    </source>
</evidence>